<dbReference type="InterPro" id="IPR050602">
    <property type="entry name" value="Malonyl-ACP_OMT"/>
</dbReference>
<dbReference type="GO" id="GO:0032259">
    <property type="term" value="P:methylation"/>
    <property type="evidence" value="ECO:0007669"/>
    <property type="project" value="UniProtKB-KW"/>
</dbReference>
<evidence type="ECO:0000256" key="1">
    <source>
        <dbReference type="ARBA" id="ARBA00022603"/>
    </source>
</evidence>
<proteinExistence type="predicted"/>
<gene>
    <name evidence="3" type="ORF">METZ01_LOCUS199778</name>
</gene>
<dbReference type="Gene3D" id="3.40.50.150">
    <property type="entry name" value="Vaccinia Virus protein VP39"/>
    <property type="match status" value="1"/>
</dbReference>
<dbReference type="PANTHER" id="PTHR13090:SF1">
    <property type="entry name" value="ARGININE-HYDROXYLASE NDUFAF5, MITOCHONDRIAL"/>
    <property type="match status" value="1"/>
</dbReference>
<reference evidence="3" key="1">
    <citation type="submission" date="2018-05" db="EMBL/GenBank/DDBJ databases">
        <authorList>
            <person name="Lanie J.A."/>
            <person name="Ng W.-L."/>
            <person name="Kazmierczak K.M."/>
            <person name="Andrzejewski T.M."/>
            <person name="Davidsen T.M."/>
            <person name="Wayne K.J."/>
            <person name="Tettelin H."/>
            <person name="Glass J.I."/>
            <person name="Rusch D."/>
            <person name="Podicherti R."/>
            <person name="Tsui H.-C.T."/>
            <person name="Winkler M.E."/>
        </authorList>
    </citation>
    <scope>NUCLEOTIDE SEQUENCE</scope>
</reference>
<accession>A0A382EA05</accession>
<organism evidence="3">
    <name type="scientific">marine metagenome</name>
    <dbReference type="NCBI Taxonomy" id="408172"/>
    <lineage>
        <taxon>unclassified sequences</taxon>
        <taxon>metagenomes</taxon>
        <taxon>ecological metagenomes</taxon>
    </lineage>
</organism>
<sequence length="255" mass="29031">MINHKSENGTTLRIELNFSKYAHVYDKHAQLQKLMAEKLASFLPNDMPEQILEIGCGTGLFTKYLLAQPAQKIFLNDISDEMIECMKLKLALPPYSQIIAGNAELLKFQMVDMITANAVFQWFKDPRDVLIRLNSYIKPNGRLVFSTFGPSSLAELRGITRLASPVSLLSDTEWKNLIEEASFTLSSSANESHRTFFPSTLELLKNLQQMGAAPTLMTNSRELRQLIKDYDQMYSTEQGVYANWELLYFSAINKQ</sequence>
<evidence type="ECO:0000256" key="2">
    <source>
        <dbReference type="ARBA" id="ARBA00022679"/>
    </source>
</evidence>
<dbReference type="GO" id="GO:0008168">
    <property type="term" value="F:methyltransferase activity"/>
    <property type="evidence" value="ECO:0007669"/>
    <property type="project" value="UniProtKB-KW"/>
</dbReference>
<keyword evidence="1" id="KW-0489">Methyltransferase</keyword>
<dbReference type="EMBL" id="UINC01043207">
    <property type="protein sequence ID" value="SVB46924.1"/>
    <property type="molecule type" value="Genomic_DNA"/>
</dbReference>
<dbReference type="Pfam" id="PF13489">
    <property type="entry name" value="Methyltransf_23"/>
    <property type="match status" value="1"/>
</dbReference>
<dbReference type="PANTHER" id="PTHR13090">
    <property type="entry name" value="ARGININE-HYDROXYLASE NDUFAF5, MITOCHONDRIAL"/>
    <property type="match status" value="1"/>
</dbReference>
<protein>
    <recommendedName>
        <fullName evidence="4">Methyltransferase type 11 domain-containing protein</fullName>
    </recommendedName>
</protein>
<evidence type="ECO:0008006" key="4">
    <source>
        <dbReference type="Google" id="ProtNLM"/>
    </source>
</evidence>
<dbReference type="InterPro" id="IPR029063">
    <property type="entry name" value="SAM-dependent_MTases_sf"/>
</dbReference>
<name>A0A382EA05_9ZZZZ</name>
<keyword evidence="2" id="KW-0808">Transferase</keyword>
<dbReference type="SUPFAM" id="SSF53335">
    <property type="entry name" value="S-adenosyl-L-methionine-dependent methyltransferases"/>
    <property type="match status" value="1"/>
</dbReference>
<dbReference type="AlphaFoldDB" id="A0A382EA05"/>
<dbReference type="CDD" id="cd02440">
    <property type="entry name" value="AdoMet_MTases"/>
    <property type="match status" value="1"/>
</dbReference>
<evidence type="ECO:0000313" key="3">
    <source>
        <dbReference type="EMBL" id="SVB46924.1"/>
    </source>
</evidence>